<accession>A0A4R5CFK6</accession>
<dbReference type="EMBL" id="SMKZ01000064">
    <property type="protein sequence ID" value="TDD98908.1"/>
    <property type="molecule type" value="Genomic_DNA"/>
</dbReference>
<organism evidence="2 3">
    <name type="scientific">Jiangella asiatica</name>
    <dbReference type="NCBI Taxonomy" id="2530372"/>
    <lineage>
        <taxon>Bacteria</taxon>
        <taxon>Bacillati</taxon>
        <taxon>Actinomycetota</taxon>
        <taxon>Actinomycetes</taxon>
        <taxon>Jiangellales</taxon>
        <taxon>Jiangellaceae</taxon>
        <taxon>Jiangella</taxon>
    </lineage>
</organism>
<dbReference type="NCBIfam" id="NF038032">
    <property type="entry name" value="CehA_McbA_metalo"/>
    <property type="match status" value="1"/>
</dbReference>
<reference evidence="2 3" key="1">
    <citation type="submission" date="2019-03" db="EMBL/GenBank/DDBJ databases">
        <title>Draft genome sequences of novel Actinobacteria.</title>
        <authorList>
            <person name="Sahin N."/>
            <person name="Ay H."/>
            <person name="Saygin H."/>
        </authorList>
    </citation>
    <scope>NUCLEOTIDE SEQUENCE [LARGE SCALE GENOMIC DNA]</scope>
    <source>
        <strain evidence="2 3">5K138</strain>
    </source>
</reference>
<evidence type="ECO:0000313" key="3">
    <source>
        <dbReference type="Proteomes" id="UP000294739"/>
    </source>
</evidence>
<name>A0A4R5CFK6_9ACTN</name>
<dbReference type="SMART" id="SM00481">
    <property type="entry name" value="POLIIIAc"/>
    <property type="match status" value="1"/>
</dbReference>
<proteinExistence type="predicted"/>
<dbReference type="Proteomes" id="UP000294739">
    <property type="component" value="Unassembled WGS sequence"/>
</dbReference>
<dbReference type="InterPro" id="IPR003141">
    <property type="entry name" value="Pol/His_phosphatase_N"/>
</dbReference>
<sequence length="438" mass="46900">MSRDPHELGDPAVVAGLRRRDLLAGAGGLLLASVAAGTPGADAVPTAAGDATVRQARGADRASLITRDRRLVHADLHNHTALSDGAGDPERAFASLRSAGLDVAALTDHAIVADGALTVLDPLLPADANRVLGLSRRGWRLTGALADAADDPGRFTAIRGFEWSNPLLGHMNVWFTGEYTDVLQASVMSEFFDWLTRESGFLGLGDGGADGLAGFNHPGREPGRFQGFRFERAARDQVVSLEMFNRRDDYLFRGWSDGVRSPLVACLNAGWRPGLSGVTDEHGTDWGHPEGKGRTGMWVTENTRSGVFTAMSERRFFATRVSGLRLDATADGVPMGGGLTSSRGDVRFAVDLDRGPEWAGRRLDVQVLRPGAEVPEVADVVPVTVGQVTRFTVPLDADDGDWVVLRVADPEQPNETPGPDGHPGNDWGVAYSSPWWLE</sequence>
<dbReference type="InParanoid" id="A0A4R5CFK6"/>
<dbReference type="RefSeq" id="WP_131900948.1">
    <property type="nucleotide sequence ID" value="NZ_SMKZ01000064.1"/>
</dbReference>
<dbReference type="InterPro" id="IPR006311">
    <property type="entry name" value="TAT_signal"/>
</dbReference>
<gene>
    <name evidence="2" type="ORF">E1269_28305</name>
</gene>
<keyword evidence="3" id="KW-1185">Reference proteome</keyword>
<dbReference type="OrthoDB" id="3187809at2"/>
<dbReference type="Gene3D" id="3.20.20.140">
    <property type="entry name" value="Metal-dependent hydrolases"/>
    <property type="match status" value="1"/>
</dbReference>
<evidence type="ECO:0000259" key="1">
    <source>
        <dbReference type="SMART" id="SM00481"/>
    </source>
</evidence>
<evidence type="ECO:0000313" key="2">
    <source>
        <dbReference type="EMBL" id="TDD98908.1"/>
    </source>
</evidence>
<protein>
    <recommendedName>
        <fullName evidence="1">Polymerase/histidinol phosphatase N-terminal domain-containing protein</fullName>
    </recommendedName>
</protein>
<dbReference type="AlphaFoldDB" id="A0A4R5CFK6"/>
<dbReference type="InterPro" id="IPR016195">
    <property type="entry name" value="Pol/histidinol_Pase-like"/>
</dbReference>
<dbReference type="PROSITE" id="PS51318">
    <property type="entry name" value="TAT"/>
    <property type="match status" value="1"/>
</dbReference>
<dbReference type="SUPFAM" id="SSF89550">
    <property type="entry name" value="PHP domain-like"/>
    <property type="match status" value="1"/>
</dbReference>
<comment type="caution">
    <text evidence="2">The sequence shown here is derived from an EMBL/GenBank/DDBJ whole genome shotgun (WGS) entry which is preliminary data.</text>
</comment>
<feature type="domain" description="Polymerase/histidinol phosphatase N-terminal" evidence="1">
    <location>
        <begin position="74"/>
        <end position="167"/>
    </location>
</feature>